<dbReference type="InterPro" id="IPR008253">
    <property type="entry name" value="Marvel"/>
</dbReference>
<keyword evidence="8" id="KW-1185">Reference proteome</keyword>
<evidence type="ECO:0000256" key="5">
    <source>
        <dbReference type="PROSITE-ProRule" id="PRU00581"/>
    </source>
</evidence>
<comment type="subcellular location">
    <subcellularLocation>
        <location evidence="1">Membrane</location>
        <topology evidence="1">Multi-pass membrane protein</topology>
    </subcellularLocation>
</comment>
<dbReference type="PANTHER" id="PTHR22776">
    <property type="entry name" value="MARVEL-CONTAINING POTENTIAL LIPID RAFT-ASSOCIATED PROTEIN"/>
    <property type="match status" value="1"/>
</dbReference>
<evidence type="ECO:0000256" key="2">
    <source>
        <dbReference type="ARBA" id="ARBA00022692"/>
    </source>
</evidence>
<gene>
    <name evidence="9" type="primary">CMTM7</name>
</gene>
<feature type="domain" description="MARVEL" evidence="7">
    <location>
        <begin position="21"/>
        <end position="147"/>
    </location>
</feature>
<proteinExistence type="predicted"/>
<evidence type="ECO:0000313" key="8">
    <source>
        <dbReference type="Proteomes" id="UP000694851"/>
    </source>
</evidence>
<protein>
    <submittedName>
        <fullName evidence="9">CKLF-like MARVEL transmembrane domain-containing protein 7 isoform X1</fullName>
    </submittedName>
</protein>
<evidence type="ECO:0000259" key="7">
    <source>
        <dbReference type="PROSITE" id="PS51225"/>
    </source>
</evidence>
<dbReference type="PANTHER" id="PTHR22776:SF89">
    <property type="entry name" value="CKLF-LIKE MARVEL TRANSMEMBRANE DOMAIN-CONTAINING PROTEIN 7"/>
    <property type="match status" value="1"/>
</dbReference>
<dbReference type="PROSITE" id="PS51225">
    <property type="entry name" value="MARVEL"/>
    <property type="match status" value="1"/>
</dbReference>
<evidence type="ECO:0000256" key="1">
    <source>
        <dbReference type="ARBA" id="ARBA00004141"/>
    </source>
</evidence>
<evidence type="ECO:0000256" key="4">
    <source>
        <dbReference type="ARBA" id="ARBA00023136"/>
    </source>
</evidence>
<evidence type="ECO:0000313" key="9">
    <source>
        <dbReference type="RefSeq" id="XP_019486270.1"/>
    </source>
</evidence>
<feature type="transmembrane region" description="Helical" evidence="6">
    <location>
        <begin position="30"/>
        <end position="48"/>
    </location>
</feature>
<dbReference type="GeneID" id="109375363"/>
<organism evidence="8 9">
    <name type="scientific">Hipposideros armiger</name>
    <name type="common">Great Himalayan leaf-nosed bat</name>
    <dbReference type="NCBI Taxonomy" id="186990"/>
    <lineage>
        <taxon>Eukaryota</taxon>
        <taxon>Metazoa</taxon>
        <taxon>Chordata</taxon>
        <taxon>Craniata</taxon>
        <taxon>Vertebrata</taxon>
        <taxon>Euteleostomi</taxon>
        <taxon>Mammalia</taxon>
        <taxon>Eutheria</taxon>
        <taxon>Laurasiatheria</taxon>
        <taxon>Chiroptera</taxon>
        <taxon>Yinpterochiroptera</taxon>
        <taxon>Rhinolophoidea</taxon>
        <taxon>Hipposideridae</taxon>
        <taxon>Hipposideros</taxon>
    </lineage>
</organism>
<dbReference type="KEGG" id="hai:109375363"/>
<feature type="transmembrane region" description="Helical" evidence="6">
    <location>
        <begin position="95"/>
        <end position="116"/>
    </location>
</feature>
<feature type="transmembrane region" description="Helical" evidence="6">
    <location>
        <begin position="122"/>
        <end position="143"/>
    </location>
</feature>
<evidence type="ECO:0000256" key="3">
    <source>
        <dbReference type="ARBA" id="ARBA00022989"/>
    </source>
</evidence>
<dbReference type="CTD" id="112616"/>
<dbReference type="GO" id="GO:0016020">
    <property type="term" value="C:membrane"/>
    <property type="evidence" value="ECO:0007669"/>
    <property type="project" value="UniProtKB-SubCell"/>
</dbReference>
<dbReference type="RefSeq" id="XP_019486270.1">
    <property type="nucleotide sequence ID" value="XM_019630725.1"/>
</dbReference>
<dbReference type="InterPro" id="IPR050578">
    <property type="entry name" value="MARVEL-CKLF_proteins"/>
</dbReference>
<keyword evidence="2 5" id="KW-0812">Transmembrane</keyword>
<keyword evidence="4 5" id="KW-0472">Membrane</keyword>
<dbReference type="AlphaFoldDB" id="A0A8B7QD08"/>
<dbReference type="Pfam" id="PF01284">
    <property type="entry name" value="MARVEL"/>
    <property type="match status" value="1"/>
</dbReference>
<accession>A0A8B7QD08</accession>
<sequence>MANTKRTSEGHSQAAGWRQKMKTALQRSPASGLQVTLLIAFICVRSSPLTGYSAYRYFEVVTICNLIMILAFYLVHLFRLYRRLTCISWPLSELLHYLIGTLLLLIASIVVASNSYSQSGVVAGAIFGFVATFLCLASVWLSYKISCVTQSTDAAV</sequence>
<evidence type="ECO:0000256" key="6">
    <source>
        <dbReference type="SAM" id="Phobius"/>
    </source>
</evidence>
<feature type="transmembrane region" description="Helical" evidence="6">
    <location>
        <begin position="54"/>
        <end position="75"/>
    </location>
</feature>
<reference evidence="9" key="1">
    <citation type="submission" date="2025-08" db="UniProtKB">
        <authorList>
            <consortium name="RefSeq"/>
        </authorList>
    </citation>
    <scope>IDENTIFICATION</scope>
    <source>
        <tissue evidence="9">Muscle</tissue>
    </source>
</reference>
<dbReference type="Proteomes" id="UP000694851">
    <property type="component" value="Unplaced"/>
</dbReference>
<name>A0A8B7QD08_HIPAR</name>
<dbReference type="OrthoDB" id="5982489at2759"/>
<keyword evidence="3 6" id="KW-1133">Transmembrane helix</keyword>